<evidence type="ECO:0000256" key="6">
    <source>
        <dbReference type="ARBA" id="ARBA00023136"/>
    </source>
</evidence>
<reference evidence="9" key="1">
    <citation type="submission" date="2023-04" db="EMBL/GenBank/DDBJ databases">
        <authorList>
            <person name="Vijverberg K."/>
            <person name="Xiong W."/>
            <person name="Schranz E."/>
        </authorList>
    </citation>
    <scope>NUCLEOTIDE SEQUENCE</scope>
</reference>
<dbReference type="InterPro" id="IPR057097">
    <property type="entry name" value="LysM_RLK3/10"/>
</dbReference>
<dbReference type="GO" id="GO:0005886">
    <property type="term" value="C:plasma membrane"/>
    <property type="evidence" value="ECO:0007669"/>
    <property type="project" value="UniProtKB-SubCell"/>
</dbReference>
<evidence type="ECO:0000259" key="8">
    <source>
        <dbReference type="PROSITE" id="PS51782"/>
    </source>
</evidence>
<dbReference type="EMBL" id="OX465086">
    <property type="protein sequence ID" value="CAI9260655.1"/>
    <property type="molecule type" value="Genomic_DNA"/>
</dbReference>
<keyword evidence="2" id="KW-1003">Cell membrane</keyword>
<evidence type="ECO:0000313" key="10">
    <source>
        <dbReference type="Proteomes" id="UP001177003"/>
    </source>
</evidence>
<keyword evidence="3" id="KW-0812">Transmembrane</keyword>
<dbReference type="GO" id="GO:0019199">
    <property type="term" value="F:transmembrane receptor protein kinase activity"/>
    <property type="evidence" value="ECO:0007669"/>
    <property type="project" value="InterPro"/>
</dbReference>
<keyword evidence="6" id="KW-0472">Membrane</keyword>
<keyword evidence="7" id="KW-1015">Disulfide bond</keyword>
<dbReference type="AlphaFoldDB" id="A0AA35Y0X6"/>
<dbReference type="InterPro" id="IPR044812">
    <property type="entry name" value="CERK1/LYK3-like"/>
</dbReference>
<evidence type="ECO:0000256" key="4">
    <source>
        <dbReference type="ARBA" id="ARBA00022729"/>
    </source>
</evidence>
<accession>A0AA35Y0X6</accession>
<dbReference type="Pfam" id="PF23577">
    <property type="entry name" value="LysM_RLK"/>
    <property type="match status" value="1"/>
</dbReference>
<keyword evidence="5" id="KW-1133">Transmembrane helix</keyword>
<gene>
    <name evidence="9" type="ORF">LSALG_LOCUS1483</name>
</gene>
<comment type="subcellular location">
    <subcellularLocation>
        <location evidence="1">Cell membrane</location>
        <topology evidence="1">Single-pass membrane protein</topology>
    </subcellularLocation>
</comment>
<dbReference type="PROSITE" id="PS51782">
    <property type="entry name" value="LYSM"/>
    <property type="match status" value="1"/>
</dbReference>
<dbReference type="Pfam" id="PF01476">
    <property type="entry name" value="LysM"/>
    <property type="match status" value="1"/>
</dbReference>
<evidence type="ECO:0000256" key="7">
    <source>
        <dbReference type="ARBA" id="ARBA00023157"/>
    </source>
</evidence>
<proteinExistence type="predicted"/>
<dbReference type="InterPro" id="IPR018392">
    <property type="entry name" value="LysM"/>
</dbReference>
<keyword evidence="4" id="KW-0732">Signal</keyword>
<protein>
    <recommendedName>
        <fullName evidence="8">LysM domain-containing protein</fullName>
    </recommendedName>
</protein>
<organism evidence="9 10">
    <name type="scientific">Lactuca saligna</name>
    <name type="common">Willowleaf lettuce</name>
    <dbReference type="NCBI Taxonomy" id="75948"/>
    <lineage>
        <taxon>Eukaryota</taxon>
        <taxon>Viridiplantae</taxon>
        <taxon>Streptophyta</taxon>
        <taxon>Embryophyta</taxon>
        <taxon>Tracheophyta</taxon>
        <taxon>Spermatophyta</taxon>
        <taxon>Magnoliopsida</taxon>
        <taxon>eudicotyledons</taxon>
        <taxon>Gunneridae</taxon>
        <taxon>Pentapetalae</taxon>
        <taxon>asterids</taxon>
        <taxon>campanulids</taxon>
        <taxon>Asterales</taxon>
        <taxon>Asteraceae</taxon>
        <taxon>Cichorioideae</taxon>
        <taxon>Cichorieae</taxon>
        <taxon>Lactucinae</taxon>
        <taxon>Lactuca</taxon>
    </lineage>
</organism>
<evidence type="ECO:0000256" key="1">
    <source>
        <dbReference type="ARBA" id="ARBA00004162"/>
    </source>
</evidence>
<sequence length="293" mass="33543">MKSFEVKPRSIVTVTPKPSTKVQLRRSKSYYLRFTFGDIMLHPFSDRDAVPDYKLCFELTTWRKTRNMMEFILVDDSFTILYAIKQNQHRKKRILELGFWVVFFIVKIESKCSNGCDLALASYYVAQGSNLTYISKIFSQTIPEILRYNPQIPGGDSIETGARINVPFSCLCLNDDFLGHTFKYETQVGDTYGKIASEVFANLTDEYWVQRVNWFEAEKIPDFVDINVTVNCTCGNKHVSKDYGLFATYPLRPDEDLESISIESSVPTTLLERFNPRSNFSAGLGLVFVPAKG</sequence>
<dbReference type="PANTHER" id="PTHR46204:SF2">
    <property type="entry name" value="CHITIN ELICITOR RECEPTOR KINASE 1"/>
    <property type="match status" value="1"/>
</dbReference>
<dbReference type="GO" id="GO:0045087">
    <property type="term" value="P:innate immune response"/>
    <property type="evidence" value="ECO:0007669"/>
    <property type="project" value="InterPro"/>
</dbReference>
<evidence type="ECO:0000256" key="3">
    <source>
        <dbReference type="ARBA" id="ARBA00022692"/>
    </source>
</evidence>
<dbReference type="PANTHER" id="PTHR46204">
    <property type="entry name" value="CHITIN ELICITOR RECEPTOR KINASE 1-RELATED"/>
    <property type="match status" value="1"/>
</dbReference>
<dbReference type="Proteomes" id="UP001177003">
    <property type="component" value="Chromosome 0"/>
</dbReference>
<name>A0AA35Y0X6_LACSI</name>
<dbReference type="Gene3D" id="3.10.350.10">
    <property type="entry name" value="LysM domain"/>
    <property type="match status" value="1"/>
</dbReference>
<feature type="domain" description="LysM" evidence="8">
    <location>
        <begin position="121"/>
        <end position="166"/>
    </location>
</feature>
<evidence type="ECO:0000313" key="9">
    <source>
        <dbReference type="EMBL" id="CAI9260655.1"/>
    </source>
</evidence>
<dbReference type="InterPro" id="IPR036779">
    <property type="entry name" value="LysM_dom_sf"/>
</dbReference>
<evidence type="ECO:0000256" key="5">
    <source>
        <dbReference type="ARBA" id="ARBA00022989"/>
    </source>
</evidence>
<evidence type="ECO:0000256" key="2">
    <source>
        <dbReference type="ARBA" id="ARBA00022475"/>
    </source>
</evidence>
<keyword evidence="10" id="KW-1185">Reference proteome</keyword>